<dbReference type="Proteomes" id="UP001162972">
    <property type="component" value="Chromosome 2"/>
</dbReference>
<evidence type="ECO:0000313" key="3">
    <source>
        <dbReference type="Proteomes" id="UP001162972"/>
    </source>
</evidence>
<protein>
    <submittedName>
        <fullName evidence="2">Uncharacterized protein</fullName>
    </submittedName>
</protein>
<name>A0AAD6JJL4_9ROSI</name>
<reference evidence="2 3" key="1">
    <citation type="journal article" date="2023" name="Int. J. Mol. Sci.">
        <title>De Novo Assembly and Annotation of 11 Diverse Shrub Willow (Salix) Genomes Reveals Novel Gene Organization in Sex-Linked Regions.</title>
        <authorList>
            <person name="Hyden B."/>
            <person name="Feng K."/>
            <person name="Yates T.B."/>
            <person name="Jawdy S."/>
            <person name="Cereghino C."/>
            <person name="Smart L.B."/>
            <person name="Muchero W."/>
        </authorList>
    </citation>
    <scope>NUCLEOTIDE SEQUENCE [LARGE SCALE GENOMIC DNA]</scope>
    <source>
        <tissue evidence="2">Shoot tip</tissue>
    </source>
</reference>
<dbReference type="EMBL" id="JAPFFJ010000017">
    <property type="protein sequence ID" value="KAJ6405652.1"/>
    <property type="molecule type" value="Genomic_DNA"/>
</dbReference>
<dbReference type="AlphaFoldDB" id="A0AAD6JJL4"/>
<evidence type="ECO:0000256" key="1">
    <source>
        <dbReference type="SAM" id="MobiDB-lite"/>
    </source>
</evidence>
<organism evidence="2 3">
    <name type="scientific">Salix udensis</name>
    <dbReference type="NCBI Taxonomy" id="889485"/>
    <lineage>
        <taxon>Eukaryota</taxon>
        <taxon>Viridiplantae</taxon>
        <taxon>Streptophyta</taxon>
        <taxon>Embryophyta</taxon>
        <taxon>Tracheophyta</taxon>
        <taxon>Spermatophyta</taxon>
        <taxon>Magnoliopsida</taxon>
        <taxon>eudicotyledons</taxon>
        <taxon>Gunneridae</taxon>
        <taxon>Pentapetalae</taxon>
        <taxon>rosids</taxon>
        <taxon>fabids</taxon>
        <taxon>Malpighiales</taxon>
        <taxon>Salicaceae</taxon>
        <taxon>Saliceae</taxon>
        <taxon>Salix</taxon>
    </lineage>
</organism>
<feature type="region of interest" description="Disordered" evidence="1">
    <location>
        <begin position="1"/>
        <end position="28"/>
    </location>
</feature>
<keyword evidence="3" id="KW-1185">Reference proteome</keyword>
<evidence type="ECO:0000313" key="2">
    <source>
        <dbReference type="EMBL" id="KAJ6405652.1"/>
    </source>
</evidence>
<proteinExistence type="predicted"/>
<comment type="caution">
    <text evidence="2">The sequence shown here is derived from an EMBL/GenBank/DDBJ whole genome shotgun (WGS) entry which is preliminary data.</text>
</comment>
<sequence>MIARNISKKDGGETWDDEGNSTGRIPSVVCGASTSSGGYAGVNGRVISDSGAGASVDDRVISDSGAGASATALETAKSNL</sequence>
<gene>
    <name evidence="2" type="ORF">OIU84_013582</name>
</gene>
<feature type="non-terminal residue" evidence="2">
    <location>
        <position position="80"/>
    </location>
</feature>
<accession>A0AAD6JJL4</accession>